<proteinExistence type="predicted"/>
<organism evidence="1">
    <name type="scientific">Clostridium botulinum</name>
    <dbReference type="NCBI Taxonomy" id="1491"/>
    <lineage>
        <taxon>Bacteria</taxon>
        <taxon>Bacillati</taxon>
        <taxon>Bacillota</taxon>
        <taxon>Clostridia</taxon>
        <taxon>Eubacteriales</taxon>
        <taxon>Clostridiaceae</taxon>
        <taxon>Clostridium</taxon>
    </lineage>
</organism>
<sequence>MIDINKIVNDSLVKLEEEKFVEGVVQKRLEKTITEIVDDVFREWSDFGKNLKEHIEKNLNIDLSNLGIEGYNTIVLAAIKEQLDKTITVQGIEKIKKTTEEMLSDIKEEYTLSEIIEKLKGEDYRDEWEYDEGDKITLIIQNRSSGYKHIYLSENEDEEEYSCDYQIDINKEGKPYSIKLKGNEIDKNKILGGLYGLDKLLFKIYAHGSKIILDRGDDPEEYDIWFREDY</sequence>
<gene>
    <name evidence="1" type="ORF">EXM56_02740</name>
</gene>
<name>A0A6G4CN28_CLOBO</name>
<reference evidence="1" key="1">
    <citation type="submission" date="2019-02" db="EMBL/GenBank/DDBJ databases">
        <title>Genome sequencing of Clostridium botulinum clinical isolates.</title>
        <authorList>
            <person name="Brunt J."/>
            <person name="Van Vliet A.H.M."/>
            <person name="Stringer S.C."/>
            <person name="Grant K.A."/>
            <person name="Carter A.C."/>
            <person name="Peck M.W."/>
        </authorList>
    </citation>
    <scope>NUCLEOTIDE SEQUENCE</scope>
    <source>
        <strain evidence="1">H114400598</strain>
    </source>
</reference>
<dbReference type="AlphaFoldDB" id="A0A6G4CN28"/>
<accession>A0A6G4CN28</accession>
<protein>
    <submittedName>
        <fullName evidence="1">Uncharacterized protein</fullName>
    </submittedName>
</protein>
<dbReference type="EMBL" id="SGKT01000004">
    <property type="protein sequence ID" value="NEZ74282.1"/>
    <property type="molecule type" value="Genomic_DNA"/>
</dbReference>
<evidence type="ECO:0000313" key="1">
    <source>
        <dbReference type="EMBL" id="NEZ74282.1"/>
    </source>
</evidence>
<comment type="caution">
    <text evidence="1">The sequence shown here is derived from an EMBL/GenBank/DDBJ whole genome shotgun (WGS) entry which is preliminary data.</text>
</comment>